<dbReference type="Gene3D" id="3.40.630.40">
    <property type="entry name" value="Zn-dependent exopeptidases"/>
    <property type="match status" value="1"/>
</dbReference>
<dbReference type="SUPFAM" id="SSF53187">
    <property type="entry name" value="Zn-dependent exopeptidases"/>
    <property type="match status" value="1"/>
</dbReference>
<reference evidence="3" key="1">
    <citation type="submission" date="2020-10" db="EMBL/GenBank/DDBJ databases">
        <authorList>
            <person name="Gilroy R."/>
        </authorList>
    </citation>
    <scope>NUCLEOTIDE SEQUENCE</scope>
    <source>
        <strain evidence="3">CHK157-1446</strain>
    </source>
</reference>
<protein>
    <submittedName>
        <fullName evidence="3">N-acetylmuramoyl-L-alanine amidase</fullName>
    </submittedName>
</protein>
<keyword evidence="1" id="KW-0378">Hydrolase</keyword>
<dbReference type="CDD" id="cd02696">
    <property type="entry name" value="MurNAc-LAA"/>
    <property type="match status" value="1"/>
</dbReference>
<dbReference type="InterPro" id="IPR050695">
    <property type="entry name" value="N-acetylmuramoyl_amidase_3"/>
</dbReference>
<organism evidence="3 4">
    <name type="scientific">Candidatus Faeciplasma gallinarum</name>
    <dbReference type="NCBI Taxonomy" id="2840799"/>
    <lineage>
        <taxon>Bacteria</taxon>
        <taxon>Bacillati</taxon>
        <taxon>Bacillota</taxon>
        <taxon>Clostridia</taxon>
        <taxon>Eubacteriales</taxon>
        <taxon>Oscillospiraceae</taxon>
        <taxon>Oscillospiraceae incertae sedis</taxon>
        <taxon>Candidatus Faeciplasma</taxon>
    </lineage>
</organism>
<dbReference type="EMBL" id="DVIR01000045">
    <property type="protein sequence ID" value="HIS24741.1"/>
    <property type="molecule type" value="Genomic_DNA"/>
</dbReference>
<evidence type="ECO:0000313" key="4">
    <source>
        <dbReference type="Proteomes" id="UP000823982"/>
    </source>
</evidence>
<sequence>MLKKLWANRVGTLIVLLCAYLLVFGFISTAEEPIPAIEADADSGLPTIILDAGHGGIDSGCVSINGVEEKDINLSIMLKLRGMLDAAGFETVVTRDTDKSIHDVGVTGLGNQKKSDMENRLKIINSYDNALFVSVHQNQFTDSKYYGAQMFYPEGSAESEQLAQSLQSSITSRLQPENTREIKPVGDEIYLLHYASCPAVMAECGFLSNQEEADKLESDEYQSCMAFSIFAGICDYVFSQGQI</sequence>
<feature type="domain" description="MurNAc-LAA" evidence="2">
    <location>
        <begin position="121"/>
        <end position="234"/>
    </location>
</feature>
<reference evidence="3" key="2">
    <citation type="journal article" date="2021" name="PeerJ">
        <title>Extensive microbial diversity within the chicken gut microbiome revealed by metagenomics and culture.</title>
        <authorList>
            <person name="Gilroy R."/>
            <person name="Ravi A."/>
            <person name="Getino M."/>
            <person name="Pursley I."/>
            <person name="Horton D.L."/>
            <person name="Alikhan N.F."/>
            <person name="Baker D."/>
            <person name="Gharbi K."/>
            <person name="Hall N."/>
            <person name="Watson M."/>
            <person name="Adriaenssens E.M."/>
            <person name="Foster-Nyarko E."/>
            <person name="Jarju S."/>
            <person name="Secka A."/>
            <person name="Antonio M."/>
            <person name="Oren A."/>
            <person name="Chaudhuri R.R."/>
            <person name="La Ragione R."/>
            <person name="Hildebrand F."/>
            <person name="Pallen M.J."/>
        </authorList>
    </citation>
    <scope>NUCLEOTIDE SEQUENCE</scope>
    <source>
        <strain evidence="3">CHK157-1446</strain>
    </source>
</reference>
<dbReference type="GO" id="GO:0009253">
    <property type="term" value="P:peptidoglycan catabolic process"/>
    <property type="evidence" value="ECO:0007669"/>
    <property type="project" value="InterPro"/>
</dbReference>
<proteinExistence type="predicted"/>
<evidence type="ECO:0000259" key="2">
    <source>
        <dbReference type="SMART" id="SM00646"/>
    </source>
</evidence>
<dbReference type="PANTHER" id="PTHR30404:SF0">
    <property type="entry name" value="N-ACETYLMURAMOYL-L-ALANINE AMIDASE AMIC"/>
    <property type="match status" value="1"/>
</dbReference>
<comment type="caution">
    <text evidence="3">The sequence shown here is derived from an EMBL/GenBank/DDBJ whole genome shotgun (WGS) entry which is preliminary data.</text>
</comment>
<gene>
    <name evidence="3" type="ORF">IAD01_04980</name>
</gene>
<dbReference type="AlphaFoldDB" id="A0A9D1ENL0"/>
<dbReference type="GO" id="GO:0008745">
    <property type="term" value="F:N-acetylmuramoyl-L-alanine amidase activity"/>
    <property type="evidence" value="ECO:0007669"/>
    <property type="project" value="InterPro"/>
</dbReference>
<name>A0A9D1ENL0_9FIRM</name>
<dbReference type="Proteomes" id="UP000823982">
    <property type="component" value="Unassembled WGS sequence"/>
</dbReference>
<accession>A0A9D1ENL0</accession>
<dbReference type="SMART" id="SM00646">
    <property type="entry name" value="Ami_3"/>
    <property type="match status" value="1"/>
</dbReference>
<dbReference type="PANTHER" id="PTHR30404">
    <property type="entry name" value="N-ACETYLMURAMOYL-L-ALANINE AMIDASE"/>
    <property type="match status" value="1"/>
</dbReference>
<dbReference type="Pfam" id="PF01520">
    <property type="entry name" value="Amidase_3"/>
    <property type="match status" value="1"/>
</dbReference>
<evidence type="ECO:0000256" key="1">
    <source>
        <dbReference type="ARBA" id="ARBA00022801"/>
    </source>
</evidence>
<dbReference type="InterPro" id="IPR002508">
    <property type="entry name" value="MurNAc-LAA_cat"/>
</dbReference>
<evidence type="ECO:0000313" key="3">
    <source>
        <dbReference type="EMBL" id="HIS24741.1"/>
    </source>
</evidence>
<dbReference type="GO" id="GO:0030288">
    <property type="term" value="C:outer membrane-bounded periplasmic space"/>
    <property type="evidence" value="ECO:0007669"/>
    <property type="project" value="TreeGrafter"/>
</dbReference>